<dbReference type="InterPro" id="IPR011992">
    <property type="entry name" value="EF-hand-dom_pair"/>
</dbReference>
<dbReference type="GO" id="GO:0005509">
    <property type="term" value="F:calcium ion binding"/>
    <property type="evidence" value="ECO:0007669"/>
    <property type="project" value="InterPro"/>
</dbReference>
<dbReference type="Pfam" id="PF13833">
    <property type="entry name" value="EF-hand_8"/>
    <property type="match status" value="1"/>
</dbReference>
<evidence type="ECO:0000259" key="1">
    <source>
        <dbReference type="PROSITE" id="PS50222"/>
    </source>
</evidence>
<proteinExistence type="predicted"/>
<evidence type="ECO:0000313" key="2">
    <source>
        <dbReference type="EMBL" id="TMW69381.1"/>
    </source>
</evidence>
<accession>A0A8K1CT54</accession>
<organism evidence="2 3">
    <name type="scientific">Pythium oligandrum</name>
    <name type="common">Mycoparasitic fungus</name>
    <dbReference type="NCBI Taxonomy" id="41045"/>
    <lineage>
        <taxon>Eukaryota</taxon>
        <taxon>Sar</taxon>
        <taxon>Stramenopiles</taxon>
        <taxon>Oomycota</taxon>
        <taxon>Peronosporomycetes</taxon>
        <taxon>Pythiales</taxon>
        <taxon>Pythiaceae</taxon>
        <taxon>Pythium</taxon>
    </lineage>
</organism>
<dbReference type="Proteomes" id="UP000794436">
    <property type="component" value="Unassembled WGS sequence"/>
</dbReference>
<feature type="domain" description="EF-hand" evidence="1">
    <location>
        <begin position="119"/>
        <end position="154"/>
    </location>
</feature>
<dbReference type="PROSITE" id="PS50222">
    <property type="entry name" value="EF_HAND_2"/>
    <property type="match status" value="1"/>
</dbReference>
<gene>
    <name evidence="2" type="ORF">Poli38472_001537</name>
</gene>
<dbReference type="SUPFAM" id="SSF47473">
    <property type="entry name" value="EF-hand"/>
    <property type="match status" value="1"/>
</dbReference>
<comment type="caution">
    <text evidence="2">The sequence shown here is derived from an EMBL/GenBank/DDBJ whole genome shotgun (WGS) entry which is preliminary data.</text>
</comment>
<name>A0A8K1CT54_PYTOL</name>
<dbReference type="AlphaFoldDB" id="A0A8K1CT54"/>
<dbReference type="Gene3D" id="1.10.238.10">
    <property type="entry name" value="EF-hand"/>
    <property type="match status" value="1"/>
</dbReference>
<dbReference type="InterPro" id="IPR002048">
    <property type="entry name" value="EF_hand_dom"/>
</dbReference>
<evidence type="ECO:0000313" key="3">
    <source>
        <dbReference type="Proteomes" id="UP000794436"/>
    </source>
</evidence>
<reference evidence="2" key="1">
    <citation type="submission" date="2019-03" db="EMBL/GenBank/DDBJ databases">
        <title>Long read genome sequence of the mycoparasitic Pythium oligandrum ATCC 38472 isolated from sugarbeet rhizosphere.</title>
        <authorList>
            <person name="Gaulin E."/>
        </authorList>
    </citation>
    <scope>NUCLEOTIDE SEQUENCE</scope>
    <source>
        <strain evidence="2">ATCC 38472_TT</strain>
    </source>
</reference>
<keyword evidence="3" id="KW-1185">Reference proteome</keyword>
<sequence length="235" mass="27223">MMSVTDETKGMIAQEERELRRVFDHLASYRQKKRINASIATSKERRARLEASRANPDVSGLVNEKGIKMTREEIDEELRKVDFNLEKHMTELSAIQSSTNKHIKNEDLYDAIKALGKVCSKKEVSDMIWEADENLDGVVDWDELRSMFNRNLMDKTELEPVNLFNVVQFMTYDKKNCGTITADDTMAILFARYGQSQLEMRMKQLFGDSDELSFVNYLERVGKQRQMNAEARSKS</sequence>
<dbReference type="EMBL" id="SPLM01000001">
    <property type="protein sequence ID" value="TMW69381.1"/>
    <property type="molecule type" value="Genomic_DNA"/>
</dbReference>
<dbReference type="OrthoDB" id="26525at2759"/>
<protein>
    <recommendedName>
        <fullName evidence="1">EF-hand domain-containing protein</fullName>
    </recommendedName>
</protein>